<dbReference type="SUPFAM" id="SSF56176">
    <property type="entry name" value="FAD-binding/transporter-associated domain-like"/>
    <property type="match status" value="1"/>
</dbReference>
<reference evidence="7 8" key="1">
    <citation type="submission" date="2020-07" db="EMBL/GenBank/DDBJ databases">
        <title>Sequencing the genomes of 1000 actinobacteria strains.</title>
        <authorList>
            <person name="Klenk H.-P."/>
        </authorList>
    </citation>
    <scope>NUCLEOTIDE SEQUENCE [LARGE SCALE GENOMIC DNA]</scope>
    <source>
        <strain evidence="7 8">DSM 22083</strain>
    </source>
</reference>
<evidence type="ECO:0000256" key="4">
    <source>
        <dbReference type="ARBA" id="ARBA00022827"/>
    </source>
</evidence>
<dbReference type="Proteomes" id="UP000569914">
    <property type="component" value="Unassembled WGS sequence"/>
</dbReference>
<dbReference type="InterPro" id="IPR016169">
    <property type="entry name" value="FAD-bd_PCMH_sub2"/>
</dbReference>
<comment type="cofactor">
    <cofactor evidence="1">
        <name>FAD</name>
        <dbReference type="ChEBI" id="CHEBI:57692"/>
    </cofactor>
</comment>
<dbReference type="InterPro" id="IPR016166">
    <property type="entry name" value="FAD-bd_PCMH"/>
</dbReference>
<keyword evidence="5" id="KW-0560">Oxidoreductase</keyword>
<evidence type="ECO:0000256" key="2">
    <source>
        <dbReference type="ARBA" id="ARBA00005466"/>
    </source>
</evidence>
<keyword evidence="8" id="KW-1185">Reference proteome</keyword>
<dbReference type="InterPro" id="IPR050416">
    <property type="entry name" value="FAD-linked_Oxidoreductase"/>
</dbReference>
<dbReference type="AlphaFoldDB" id="A0A7Y9I4C3"/>
<keyword evidence="3" id="KW-0285">Flavoprotein</keyword>
<evidence type="ECO:0000256" key="3">
    <source>
        <dbReference type="ARBA" id="ARBA00022630"/>
    </source>
</evidence>
<dbReference type="EMBL" id="JACCBU010000001">
    <property type="protein sequence ID" value="NYE70023.1"/>
    <property type="molecule type" value="Genomic_DNA"/>
</dbReference>
<dbReference type="GO" id="GO:0016491">
    <property type="term" value="F:oxidoreductase activity"/>
    <property type="evidence" value="ECO:0007669"/>
    <property type="project" value="UniProtKB-KW"/>
</dbReference>
<dbReference type="InterPro" id="IPR012951">
    <property type="entry name" value="BBE"/>
</dbReference>
<dbReference type="PROSITE" id="PS51387">
    <property type="entry name" value="FAD_PCMH"/>
    <property type="match status" value="1"/>
</dbReference>
<gene>
    <name evidence="7" type="ORF">BKA15_001352</name>
</gene>
<sequence>MPGLSLDGAVFSPDSPGYDAARRPAHPAYRGVRPRLVAQCRSMSDVVRTLSYARGTGERFAIRSGGHCFAGRSSTDGVLLDLSGLDEVSVRRGIAGVGAGARLGRVYAALHESGRTLPAGCGPTVGIAGLTLGGGIGLLGRRYGLTSDRLVGARVVLADGSVVDCDPDCEPDLFWALRGAGGGQFGVVTTLRYETVPEPVMTRIEGTWSGVDPTALVAAWQDWAPDAPDELTVNLTLVSDPGRPVGITLVGAAALDEAATRTLLRDLLAPAGMPSAVVRLRGGLAYQRLKSTLTDPRDVPERVLRIRSEFFRRSLPPRLLGELLEGFGEQRAAGRRQLTFTAMGGTYNRVPAAATAFAHRAERFLLEHIGDPSDGWVDQSWATAHRGGSGRVYPNFPDPVLADAPAAYHAENRTRLAAIKRAYDPDGFFDVPRRS</sequence>
<protein>
    <submittedName>
        <fullName evidence="7">FAD/FMN-containing dehydrogenase</fullName>
    </submittedName>
</protein>
<dbReference type="InterPro" id="IPR016167">
    <property type="entry name" value="FAD-bd_PCMH_sub1"/>
</dbReference>
<dbReference type="GO" id="GO:0071949">
    <property type="term" value="F:FAD binding"/>
    <property type="evidence" value="ECO:0007669"/>
    <property type="project" value="InterPro"/>
</dbReference>
<dbReference type="InterPro" id="IPR036318">
    <property type="entry name" value="FAD-bd_PCMH-like_sf"/>
</dbReference>
<feature type="domain" description="FAD-binding PCMH-type" evidence="6">
    <location>
        <begin position="29"/>
        <end position="198"/>
    </location>
</feature>
<dbReference type="InterPro" id="IPR006094">
    <property type="entry name" value="Oxid_FAD_bind_N"/>
</dbReference>
<dbReference type="Pfam" id="PF01565">
    <property type="entry name" value="FAD_binding_4"/>
    <property type="match status" value="1"/>
</dbReference>
<dbReference type="PANTHER" id="PTHR42973">
    <property type="entry name" value="BINDING OXIDOREDUCTASE, PUTATIVE (AFU_ORTHOLOGUE AFUA_1G17690)-RELATED"/>
    <property type="match status" value="1"/>
</dbReference>
<accession>A0A7Y9I4C3</accession>
<dbReference type="RefSeq" id="WP_179749193.1">
    <property type="nucleotide sequence ID" value="NZ_JACCBU010000001.1"/>
</dbReference>
<name>A0A7Y9I4C3_9ACTN</name>
<keyword evidence="4" id="KW-0274">FAD</keyword>
<dbReference type="Pfam" id="PF08031">
    <property type="entry name" value="BBE"/>
    <property type="match status" value="1"/>
</dbReference>
<comment type="caution">
    <text evidence="7">The sequence shown here is derived from an EMBL/GenBank/DDBJ whole genome shotgun (WGS) entry which is preliminary data.</text>
</comment>
<evidence type="ECO:0000313" key="8">
    <source>
        <dbReference type="Proteomes" id="UP000569914"/>
    </source>
</evidence>
<dbReference type="PANTHER" id="PTHR42973:SF39">
    <property type="entry name" value="FAD-BINDING PCMH-TYPE DOMAIN-CONTAINING PROTEIN"/>
    <property type="match status" value="1"/>
</dbReference>
<comment type="similarity">
    <text evidence="2">Belongs to the oxygen-dependent FAD-linked oxidoreductase family.</text>
</comment>
<dbReference type="Gene3D" id="3.30.43.10">
    <property type="entry name" value="Uridine Diphospho-n-acetylenolpyruvylglucosamine Reductase, domain 2"/>
    <property type="match status" value="1"/>
</dbReference>
<dbReference type="Gene3D" id="3.40.462.20">
    <property type="match status" value="1"/>
</dbReference>
<proteinExistence type="inferred from homology"/>
<evidence type="ECO:0000313" key="7">
    <source>
        <dbReference type="EMBL" id="NYE70023.1"/>
    </source>
</evidence>
<evidence type="ECO:0000256" key="1">
    <source>
        <dbReference type="ARBA" id="ARBA00001974"/>
    </source>
</evidence>
<evidence type="ECO:0000259" key="6">
    <source>
        <dbReference type="PROSITE" id="PS51387"/>
    </source>
</evidence>
<organism evidence="7 8">
    <name type="scientific">Microlunatus parietis</name>
    <dbReference type="NCBI Taxonomy" id="682979"/>
    <lineage>
        <taxon>Bacteria</taxon>
        <taxon>Bacillati</taxon>
        <taxon>Actinomycetota</taxon>
        <taxon>Actinomycetes</taxon>
        <taxon>Propionibacteriales</taxon>
        <taxon>Propionibacteriaceae</taxon>
        <taxon>Microlunatus</taxon>
    </lineage>
</organism>
<dbReference type="Gene3D" id="3.30.465.10">
    <property type="match status" value="1"/>
</dbReference>
<evidence type="ECO:0000256" key="5">
    <source>
        <dbReference type="ARBA" id="ARBA00023002"/>
    </source>
</evidence>